<sequence length="218" mass="25918">MSDQPANSASEVPRGSENVNPQKHPCFTTHSHKWERQTMPLQWECHHRRPSDPRSRRLLRPPFDRTRIRFSADLGELSINFGGERYMLRVHRSRGIWPTPSMSNDLRLCRISVWEGVVHERGRVVVLDQRDQREINPKKVNFSDSPDHQLETEDELNDQWFSEMTRDFNSEKRRCSKISWRSLLRISENKSIREQNETEVESNEIEEKRGKQKTNNDQ</sequence>
<gene>
    <name evidence="2" type="ORF">TBRA_LOCUS653</name>
</gene>
<organism evidence="2 3">
    <name type="scientific">Trichogramma brassicae</name>
    <dbReference type="NCBI Taxonomy" id="86971"/>
    <lineage>
        <taxon>Eukaryota</taxon>
        <taxon>Metazoa</taxon>
        <taxon>Ecdysozoa</taxon>
        <taxon>Arthropoda</taxon>
        <taxon>Hexapoda</taxon>
        <taxon>Insecta</taxon>
        <taxon>Pterygota</taxon>
        <taxon>Neoptera</taxon>
        <taxon>Endopterygota</taxon>
        <taxon>Hymenoptera</taxon>
        <taxon>Apocrita</taxon>
        <taxon>Proctotrupomorpha</taxon>
        <taxon>Chalcidoidea</taxon>
        <taxon>Trichogrammatidae</taxon>
        <taxon>Trichogramma</taxon>
    </lineage>
</organism>
<dbReference type="AlphaFoldDB" id="A0A6H5HVI8"/>
<evidence type="ECO:0000313" key="2">
    <source>
        <dbReference type="EMBL" id="CAB0028491.1"/>
    </source>
</evidence>
<feature type="region of interest" description="Disordered" evidence="1">
    <location>
        <begin position="1"/>
        <end position="26"/>
    </location>
</feature>
<feature type="compositionally biased region" description="Basic and acidic residues" evidence="1">
    <location>
        <begin position="205"/>
        <end position="218"/>
    </location>
</feature>
<feature type="region of interest" description="Disordered" evidence="1">
    <location>
        <begin position="191"/>
        <end position="218"/>
    </location>
</feature>
<keyword evidence="3" id="KW-1185">Reference proteome</keyword>
<evidence type="ECO:0000313" key="3">
    <source>
        <dbReference type="Proteomes" id="UP000479190"/>
    </source>
</evidence>
<evidence type="ECO:0000256" key="1">
    <source>
        <dbReference type="SAM" id="MobiDB-lite"/>
    </source>
</evidence>
<proteinExistence type="predicted"/>
<feature type="compositionally biased region" description="Polar residues" evidence="1">
    <location>
        <begin position="1"/>
        <end position="10"/>
    </location>
</feature>
<reference evidence="2 3" key="1">
    <citation type="submission" date="2020-02" db="EMBL/GenBank/DDBJ databases">
        <authorList>
            <person name="Ferguson B K."/>
        </authorList>
    </citation>
    <scope>NUCLEOTIDE SEQUENCE [LARGE SCALE GENOMIC DNA]</scope>
</reference>
<feature type="non-terminal residue" evidence="2">
    <location>
        <position position="218"/>
    </location>
</feature>
<dbReference type="EMBL" id="CADCXV010000152">
    <property type="protein sequence ID" value="CAB0028491.1"/>
    <property type="molecule type" value="Genomic_DNA"/>
</dbReference>
<name>A0A6H5HVI8_9HYME</name>
<accession>A0A6H5HVI8</accession>
<protein>
    <submittedName>
        <fullName evidence="2">Uncharacterized protein</fullName>
    </submittedName>
</protein>
<dbReference type="Proteomes" id="UP000479190">
    <property type="component" value="Unassembled WGS sequence"/>
</dbReference>